<evidence type="ECO:0000313" key="4">
    <source>
        <dbReference type="Proteomes" id="UP000694424"/>
    </source>
</evidence>
<dbReference type="AlphaFoldDB" id="A0A8B9PP88"/>
<evidence type="ECO:0000256" key="1">
    <source>
        <dbReference type="ARBA" id="ARBA00022514"/>
    </source>
</evidence>
<dbReference type="Gene3D" id="2.40.50.40">
    <property type="match status" value="1"/>
</dbReference>
<dbReference type="Pfam" id="PF00048">
    <property type="entry name" value="IL8"/>
    <property type="match status" value="1"/>
</dbReference>
<dbReference type="GO" id="GO:0008009">
    <property type="term" value="F:chemokine activity"/>
    <property type="evidence" value="ECO:0007669"/>
    <property type="project" value="InterPro"/>
</dbReference>
<feature type="domain" description="Chemokine interleukin-8-like" evidence="2">
    <location>
        <begin position="28"/>
        <end position="59"/>
    </location>
</feature>
<proteinExistence type="predicted"/>
<name>A0A8B9PP88_APTOW</name>
<dbReference type="GO" id="GO:0006955">
    <property type="term" value="P:immune response"/>
    <property type="evidence" value="ECO:0007669"/>
    <property type="project" value="InterPro"/>
</dbReference>
<dbReference type="Proteomes" id="UP000694424">
    <property type="component" value="Unplaced"/>
</dbReference>
<dbReference type="InterPro" id="IPR001811">
    <property type="entry name" value="Chemokine_IL8-like_dom"/>
</dbReference>
<evidence type="ECO:0000259" key="2">
    <source>
        <dbReference type="Pfam" id="PF00048"/>
    </source>
</evidence>
<dbReference type="SUPFAM" id="SSF54117">
    <property type="entry name" value="Interleukin 8-like chemokines"/>
    <property type="match status" value="1"/>
</dbReference>
<dbReference type="InterPro" id="IPR036048">
    <property type="entry name" value="Interleukin_8-like_sf"/>
</dbReference>
<protein>
    <recommendedName>
        <fullName evidence="2">Chemokine interleukin-8-like domain-containing protein</fullName>
    </recommendedName>
</protein>
<evidence type="ECO:0000313" key="3">
    <source>
        <dbReference type="Ensembl" id="ENSAOWP00000014594.1"/>
    </source>
</evidence>
<keyword evidence="1" id="KW-0202">Cytokine</keyword>
<sequence>VLSPTAPVPFLCWVTGLCSAPSPYAPTECCFSYTKHALRFANLKNFYETSKECFFPAVV</sequence>
<reference evidence="3" key="1">
    <citation type="submission" date="2025-08" db="UniProtKB">
        <authorList>
            <consortium name="Ensembl"/>
        </authorList>
    </citation>
    <scope>IDENTIFICATION</scope>
</reference>
<accession>A0A8B9PP88</accession>
<reference evidence="3" key="2">
    <citation type="submission" date="2025-09" db="UniProtKB">
        <authorList>
            <consortium name="Ensembl"/>
        </authorList>
    </citation>
    <scope>IDENTIFICATION</scope>
</reference>
<organism evidence="3 4">
    <name type="scientific">Apteryx owenii</name>
    <name type="common">Little spotted kiwi</name>
    <dbReference type="NCBI Taxonomy" id="8824"/>
    <lineage>
        <taxon>Eukaryota</taxon>
        <taxon>Metazoa</taxon>
        <taxon>Chordata</taxon>
        <taxon>Craniata</taxon>
        <taxon>Vertebrata</taxon>
        <taxon>Euteleostomi</taxon>
        <taxon>Archelosauria</taxon>
        <taxon>Archosauria</taxon>
        <taxon>Dinosauria</taxon>
        <taxon>Saurischia</taxon>
        <taxon>Theropoda</taxon>
        <taxon>Coelurosauria</taxon>
        <taxon>Aves</taxon>
        <taxon>Palaeognathae</taxon>
        <taxon>Apterygiformes</taxon>
        <taxon>Apterygidae</taxon>
        <taxon>Apteryx</taxon>
    </lineage>
</organism>
<keyword evidence="4" id="KW-1185">Reference proteome</keyword>
<dbReference type="Ensembl" id="ENSAOWT00000016556.1">
    <property type="protein sequence ID" value="ENSAOWP00000014594.1"/>
    <property type="gene ID" value="ENSAOWG00000009964.1"/>
</dbReference>
<dbReference type="GO" id="GO:0005615">
    <property type="term" value="C:extracellular space"/>
    <property type="evidence" value="ECO:0007669"/>
    <property type="project" value="UniProtKB-KW"/>
</dbReference>